<feature type="non-terminal residue" evidence="1">
    <location>
        <position position="1"/>
    </location>
</feature>
<evidence type="ECO:0000313" key="1">
    <source>
        <dbReference type="EMBL" id="GFD54955.1"/>
    </source>
</evidence>
<name>A0A699X5A3_TANCI</name>
<sequence>GEAAAEHPAQAIMGHEIEYTAEPAGKPKRVIVGKVVAWEPDSARIVDSKKGIQWPSFRLKIKPSDGSRALWTVALPNHNEPMPWPARPA</sequence>
<dbReference type="AlphaFoldDB" id="A0A699X5A3"/>
<protein>
    <submittedName>
        <fullName evidence="1">Uncharacterized protein</fullName>
    </submittedName>
</protein>
<dbReference type="EMBL" id="BKCJ011812303">
    <property type="protein sequence ID" value="GFD54955.1"/>
    <property type="molecule type" value="Genomic_DNA"/>
</dbReference>
<comment type="caution">
    <text evidence="1">The sequence shown here is derived from an EMBL/GenBank/DDBJ whole genome shotgun (WGS) entry which is preliminary data.</text>
</comment>
<reference evidence="1" key="1">
    <citation type="journal article" date="2019" name="Sci. Rep.">
        <title>Draft genome of Tanacetum cinerariifolium, the natural source of mosquito coil.</title>
        <authorList>
            <person name="Yamashiro T."/>
            <person name="Shiraishi A."/>
            <person name="Satake H."/>
            <person name="Nakayama K."/>
        </authorList>
    </citation>
    <scope>NUCLEOTIDE SEQUENCE</scope>
</reference>
<organism evidence="1">
    <name type="scientific">Tanacetum cinerariifolium</name>
    <name type="common">Dalmatian daisy</name>
    <name type="synonym">Chrysanthemum cinerariifolium</name>
    <dbReference type="NCBI Taxonomy" id="118510"/>
    <lineage>
        <taxon>Eukaryota</taxon>
        <taxon>Viridiplantae</taxon>
        <taxon>Streptophyta</taxon>
        <taxon>Embryophyta</taxon>
        <taxon>Tracheophyta</taxon>
        <taxon>Spermatophyta</taxon>
        <taxon>Magnoliopsida</taxon>
        <taxon>eudicotyledons</taxon>
        <taxon>Gunneridae</taxon>
        <taxon>Pentapetalae</taxon>
        <taxon>asterids</taxon>
        <taxon>campanulids</taxon>
        <taxon>Asterales</taxon>
        <taxon>Asteraceae</taxon>
        <taxon>Asteroideae</taxon>
        <taxon>Anthemideae</taxon>
        <taxon>Anthemidinae</taxon>
        <taxon>Tanacetum</taxon>
    </lineage>
</organism>
<proteinExistence type="predicted"/>
<gene>
    <name evidence="1" type="ORF">Tci_926924</name>
</gene>
<accession>A0A699X5A3</accession>